<dbReference type="RefSeq" id="WP_086046899.1">
    <property type="nucleotide sequence ID" value="NZ_CP017889.1"/>
</dbReference>
<proteinExistence type="predicted"/>
<dbReference type="Gene3D" id="3.40.630.30">
    <property type="match status" value="1"/>
</dbReference>
<dbReference type="SUPFAM" id="SSF55729">
    <property type="entry name" value="Acyl-CoA N-acyltransferases (Nat)"/>
    <property type="match status" value="1"/>
</dbReference>
<gene>
    <name evidence="2" type="ORF">K05K4_19520</name>
</gene>
<dbReference type="EMBL" id="CP017902">
    <property type="protein sequence ID" value="ARP18786.1"/>
    <property type="molecule type" value="Genomic_DNA"/>
</dbReference>
<organism evidence="2">
    <name type="scientific">Vibrio alginolyticus</name>
    <dbReference type="NCBI Taxonomy" id="663"/>
    <lineage>
        <taxon>Bacteria</taxon>
        <taxon>Pseudomonadati</taxon>
        <taxon>Pseudomonadota</taxon>
        <taxon>Gammaproteobacteria</taxon>
        <taxon>Vibrionales</taxon>
        <taxon>Vibrionaceae</taxon>
        <taxon>Vibrio</taxon>
    </lineage>
</organism>
<protein>
    <recommendedName>
        <fullName evidence="1">N-acetyltransferase domain-containing protein</fullName>
    </recommendedName>
</protein>
<dbReference type="AlphaFoldDB" id="A0A1W6ULD1"/>
<feature type="domain" description="N-acetyltransferase" evidence="1">
    <location>
        <begin position="2"/>
        <end position="155"/>
    </location>
</feature>
<evidence type="ECO:0000313" key="2">
    <source>
        <dbReference type="EMBL" id="ARP18786.1"/>
    </source>
</evidence>
<reference evidence="2" key="1">
    <citation type="submission" date="2016-10" db="EMBL/GenBank/DDBJ databases">
        <title>The High Quality Genome of Vibrio alginolyticus K01M1.</title>
        <authorList>
            <person name="Wendling C."/>
            <person name="Chibani C.M."/>
            <person name="Hertel R."/>
            <person name="Sproer C."/>
            <person name="Bunk B."/>
            <person name="Overmann J."/>
            <person name="Roth O."/>
            <person name="Liesegang H."/>
        </authorList>
    </citation>
    <scope>NUCLEOTIDE SEQUENCE</scope>
    <source>
        <strain evidence="2">K05K4</strain>
    </source>
</reference>
<dbReference type="GO" id="GO:0016747">
    <property type="term" value="F:acyltransferase activity, transferring groups other than amino-acyl groups"/>
    <property type="evidence" value="ECO:0007669"/>
    <property type="project" value="InterPro"/>
</dbReference>
<dbReference type="Pfam" id="PF00583">
    <property type="entry name" value="Acetyltransf_1"/>
    <property type="match status" value="1"/>
</dbReference>
<evidence type="ECO:0000259" key="1">
    <source>
        <dbReference type="PROSITE" id="PS51186"/>
    </source>
</evidence>
<dbReference type="InterPro" id="IPR000182">
    <property type="entry name" value="GNAT_dom"/>
</dbReference>
<accession>A0A1W6ULD1</accession>
<dbReference type="PROSITE" id="PS51186">
    <property type="entry name" value="GNAT"/>
    <property type="match status" value="1"/>
</dbReference>
<dbReference type="InterPro" id="IPR016181">
    <property type="entry name" value="Acyl_CoA_acyltransferase"/>
</dbReference>
<dbReference type="CDD" id="cd04301">
    <property type="entry name" value="NAT_SF"/>
    <property type="match status" value="1"/>
</dbReference>
<sequence>MIAIKPTKLKDFSSLMQLDVQEEQKGFFTPFEMAYQKRSKSEALFTIYSDDLLVGYLVIDKGFSQHAPFAKRYELELKYLMIDQRFQRQGVGSEALRKLFLYAYTINPKSTSLCAIVPQSQQYAISFLDACGFINTEETTLGDNEKEWILRHPLS</sequence>
<name>A0A1W6ULD1_VIBAL</name>